<evidence type="ECO:0000256" key="5">
    <source>
        <dbReference type="ARBA" id="ARBA00022475"/>
    </source>
</evidence>
<keyword evidence="8" id="KW-0677">Repeat</keyword>
<gene>
    <name evidence="12" type="ORF">KUTeg_017835</name>
</gene>
<evidence type="ECO:0000256" key="9">
    <source>
        <dbReference type="ARBA" id="ARBA00022989"/>
    </source>
</evidence>
<keyword evidence="13" id="KW-1185">Reference proteome</keyword>
<evidence type="ECO:0000256" key="4">
    <source>
        <dbReference type="ARBA" id="ARBA00022448"/>
    </source>
</evidence>
<dbReference type="Proteomes" id="UP001217089">
    <property type="component" value="Unassembled WGS sequence"/>
</dbReference>
<evidence type="ECO:0000256" key="3">
    <source>
        <dbReference type="ARBA" id="ARBA00021741"/>
    </source>
</evidence>
<protein>
    <recommendedName>
        <fullName evidence="3">Sugar transporter SWEET1</fullName>
    </recommendedName>
</protein>
<feature type="transmembrane region" description="Helical" evidence="11">
    <location>
        <begin position="160"/>
        <end position="181"/>
    </location>
</feature>
<evidence type="ECO:0000313" key="13">
    <source>
        <dbReference type="Proteomes" id="UP001217089"/>
    </source>
</evidence>
<evidence type="ECO:0000256" key="8">
    <source>
        <dbReference type="ARBA" id="ARBA00022737"/>
    </source>
</evidence>
<dbReference type="Pfam" id="PF03083">
    <property type="entry name" value="MtN3_slv"/>
    <property type="match status" value="1"/>
</dbReference>
<keyword evidence="10 11" id="KW-0472">Membrane</keyword>
<accession>A0ABQ9EG31</accession>
<evidence type="ECO:0000256" key="11">
    <source>
        <dbReference type="SAM" id="Phobius"/>
    </source>
</evidence>
<dbReference type="InterPro" id="IPR004316">
    <property type="entry name" value="SWEET_rpt"/>
</dbReference>
<feature type="transmembrane region" description="Helical" evidence="11">
    <location>
        <begin position="20"/>
        <end position="47"/>
    </location>
</feature>
<dbReference type="PANTHER" id="PTHR10791">
    <property type="entry name" value="RAG1-ACTIVATING PROTEIN 1"/>
    <property type="match status" value="1"/>
</dbReference>
<keyword evidence="6" id="KW-0762">Sugar transport</keyword>
<dbReference type="InterPro" id="IPR047664">
    <property type="entry name" value="SWEET"/>
</dbReference>
<comment type="caution">
    <text evidence="12">The sequence shown here is derived from an EMBL/GenBank/DDBJ whole genome shotgun (WGS) entry which is preliminary data.</text>
</comment>
<keyword evidence="7 11" id="KW-0812">Transmembrane</keyword>
<feature type="transmembrane region" description="Helical" evidence="11">
    <location>
        <begin position="59"/>
        <end position="77"/>
    </location>
</feature>
<evidence type="ECO:0000256" key="2">
    <source>
        <dbReference type="ARBA" id="ARBA00007809"/>
    </source>
</evidence>
<organism evidence="12 13">
    <name type="scientific">Tegillarca granosa</name>
    <name type="common">Malaysian cockle</name>
    <name type="synonym">Anadara granosa</name>
    <dbReference type="NCBI Taxonomy" id="220873"/>
    <lineage>
        <taxon>Eukaryota</taxon>
        <taxon>Metazoa</taxon>
        <taxon>Spiralia</taxon>
        <taxon>Lophotrochozoa</taxon>
        <taxon>Mollusca</taxon>
        <taxon>Bivalvia</taxon>
        <taxon>Autobranchia</taxon>
        <taxon>Pteriomorphia</taxon>
        <taxon>Arcoida</taxon>
        <taxon>Arcoidea</taxon>
        <taxon>Arcidae</taxon>
        <taxon>Tegillarca</taxon>
    </lineage>
</organism>
<feature type="transmembrane region" description="Helical" evidence="11">
    <location>
        <begin position="135"/>
        <end position="154"/>
    </location>
</feature>
<name>A0ABQ9EG31_TEGGR</name>
<evidence type="ECO:0000256" key="10">
    <source>
        <dbReference type="ARBA" id="ARBA00023136"/>
    </source>
</evidence>
<proteinExistence type="inferred from homology"/>
<comment type="subcellular location">
    <subcellularLocation>
        <location evidence="1">Cell membrane</location>
        <topology evidence="1">Multi-pass membrane protein</topology>
    </subcellularLocation>
</comment>
<evidence type="ECO:0000256" key="1">
    <source>
        <dbReference type="ARBA" id="ARBA00004651"/>
    </source>
</evidence>
<evidence type="ECO:0000256" key="6">
    <source>
        <dbReference type="ARBA" id="ARBA00022597"/>
    </source>
</evidence>
<reference evidence="12 13" key="1">
    <citation type="submission" date="2022-12" db="EMBL/GenBank/DDBJ databases">
        <title>Chromosome-level genome of Tegillarca granosa.</title>
        <authorList>
            <person name="Kim J."/>
        </authorList>
    </citation>
    <scope>NUCLEOTIDE SEQUENCE [LARGE SCALE GENOMIC DNA]</scope>
    <source>
        <strain evidence="12">Teg-2019</strain>
        <tissue evidence="12">Adductor muscle</tissue>
    </source>
</reference>
<evidence type="ECO:0000256" key="7">
    <source>
        <dbReference type="ARBA" id="ARBA00022692"/>
    </source>
</evidence>
<dbReference type="PANTHER" id="PTHR10791:SF30">
    <property type="entry name" value="SUGAR TRANSPORTER SWEET1"/>
    <property type="match status" value="1"/>
</dbReference>
<comment type="similarity">
    <text evidence="2">Belongs to the SWEET sugar transporter family.</text>
</comment>
<dbReference type="EMBL" id="JARBDR010000903">
    <property type="protein sequence ID" value="KAJ8304252.1"/>
    <property type="molecule type" value="Genomic_DNA"/>
</dbReference>
<keyword evidence="5" id="KW-1003">Cell membrane</keyword>
<keyword evidence="9 11" id="KW-1133">Transmembrane helix</keyword>
<evidence type="ECO:0000313" key="12">
    <source>
        <dbReference type="EMBL" id="KAJ8304252.1"/>
    </source>
</evidence>
<sequence length="191" mass="21112">MELGLDTLRENMELLPAVEVITQIVTYAMLASGIPPCWHIAVAGIFYGILVSNTSLRNINIIGVGFNLAYIVAFLAVCRSKSTPLIQIFTGAAVVFIFFWYLSHIVIERSAVINNLGMFLFMDCIREQSTEGMSLSMLYGGLLCSSTWLVYGMLLKDFYIYAPNIIGVSTSMGKLIALLVYGGKKKDQKTK</sequence>
<feature type="transmembrane region" description="Helical" evidence="11">
    <location>
        <begin position="83"/>
        <end position="102"/>
    </location>
</feature>
<dbReference type="Gene3D" id="1.20.1280.290">
    <property type="match status" value="1"/>
</dbReference>
<keyword evidence="4" id="KW-0813">Transport</keyword>